<gene>
    <name evidence="1" type="ORF">GCM10007094_23580</name>
</gene>
<proteinExistence type="predicted"/>
<evidence type="ECO:0000313" key="1">
    <source>
        <dbReference type="EMBL" id="GHB33931.1"/>
    </source>
</evidence>
<keyword evidence="2" id="KW-1185">Reference proteome</keyword>
<protein>
    <recommendedName>
        <fullName evidence="3">Transposase</fullName>
    </recommendedName>
</protein>
<comment type="caution">
    <text evidence="1">The sequence shown here is derived from an EMBL/GenBank/DDBJ whole genome shotgun (WGS) entry which is preliminary data.</text>
</comment>
<name>A0ABQ3EGG9_9HYPH</name>
<organism evidence="1 2">
    <name type="scientific">Pseudovibrio japonicus</name>
    <dbReference type="NCBI Taxonomy" id="366534"/>
    <lineage>
        <taxon>Bacteria</taxon>
        <taxon>Pseudomonadati</taxon>
        <taxon>Pseudomonadota</taxon>
        <taxon>Alphaproteobacteria</taxon>
        <taxon>Hyphomicrobiales</taxon>
        <taxon>Stappiaceae</taxon>
        <taxon>Pseudovibrio</taxon>
    </lineage>
</organism>
<evidence type="ECO:0008006" key="3">
    <source>
        <dbReference type="Google" id="ProtNLM"/>
    </source>
</evidence>
<accession>A0ABQ3EGG9</accession>
<reference evidence="2" key="1">
    <citation type="journal article" date="2019" name="Int. J. Syst. Evol. Microbiol.">
        <title>The Global Catalogue of Microorganisms (GCM) 10K type strain sequencing project: providing services to taxonomists for standard genome sequencing and annotation.</title>
        <authorList>
            <consortium name="The Broad Institute Genomics Platform"/>
            <consortium name="The Broad Institute Genome Sequencing Center for Infectious Disease"/>
            <person name="Wu L."/>
            <person name="Ma J."/>
        </authorList>
    </citation>
    <scope>NUCLEOTIDE SEQUENCE [LARGE SCALE GENOMIC DNA]</scope>
    <source>
        <strain evidence="2">KCTC 12861</strain>
    </source>
</reference>
<dbReference type="Proteomes" id="UP000637980">
    <property type="component" value="Unassembled WGS sequence"/>
</dbReference>
<dbReference type="EMBL" id="BMXE01000004">
    <property type="protein sequence ID" value="GHB33931.1"/>
    <property type="molecule type" value="Genomic_DNA"/>
</dbReference>
<sequence length="69" mass="8513">MPVDNAKVKVDATFYWMGDRVHIRGFIDDHVCYRVWRRRKKRWDYHVHPLYLFCRFAEPNLAAWKEQCA</sequence>
<evidence type="ECO:0000313" key="2">
    <source>
        <dbReference type="Proteomes" id="UP000637980"/>
    </source>
</evidence>